<keyword evidence="5" id="KW-1133">Transmembrane helix</keyword>
<keyword evidence="9" id="KW-1185">Reference proteome</keyword>
<dbReference type="PRINTS" id="PR00385">
    <property type="entry name" value="P450"/>
</dbReference>
<comment type="similarity">
    <text evidence="2 7">Belongs to the cytochrome P450 family.</text>
</comment>
<dbReference type="EMBL" id="JARPOI010000009">
    <property type="protein sequence ID" value="KAJ9172746.1"/>
    <property type="molecule type" value="Genomic_DNA"/>
</dbReference>
<dbReference type="Proteomes" id="UP001174677">
    <property type="component" value="Chromosome 9"/>
</dbReference>
<evidence type="ECO:0000256" key="4">
    <source>
        <dbReference type="ARBA" id="ARBA00022723"/>
    </source>
</evidence>
<dbReference type="InterPro" id="IPR002401">
    <property type="entry name" value="Cyt_P450_E_grp-I"/>
</dbReference>
<organism evidence="8 9">
    <name type="scientific">Hevea brasiliensis</name>
    <name type="common">Para rubber tree</name>
    <name type="synonym">Siphonia brasiliensis</name>
    <dbReference type="NCBI Taxonomy" id="3981"/>
    <lineage>
        <taxon>Eukaryota</taxon>
        <taxon>Viridiplantae</taxon>
        <taxon>Streptophyta</taxon>
        <taxon>Embryophyta</taxon>
        <taxon>Tracheophyta</taxon>
        <taxon>Spermatophyta</taxon>
        <taxon>Magnoliopsida</taxon>
        <taxon>eudicotyledons</taxon>
        <taxon>Gunneridae</taxon>
        <taxon>Pentapetalae</taxon>
        <taxon>rosids</taxon>
        <taxon>fabids</taxon>
        <taxon>Malpighiales</taxon>
        <taxon>Euphorbiaceae</taxon>
        <taxon>Crotonoideae</taxon>
        <taxon>Micrandreae</taxon>
        <taxon>Hevea</taxon>
    </lineage>
</organism>
<evidence type="ECO:0000256" key="1">
    <source>
        <dbReference type="ARBA" id="ARBA00004167"/>
    </source>
</evidence>
<sequence>MADAVGEKSLLCVPHESHKRIRRLLSDPFSMPSLSKFVQKFDHMLTQKLKKLEESGERFSILQFSMKMIFDAMCNMLVSITEDSLLRVIEKDCTAVSDAMLSFPLMIPGARYYNGIKARQRLMEAFRGMIADRRSGMKTHDDFLQSMLQRDSYPTIEKLDDSEIMDNLLTLIIAGQTTTAAAMMWSVKYLDENREAQHTLREEQLSIAKNKLDGASLTLEDLNKMSYGLKVVKETLRMSNVLLWFPRVALNDCIIDGFQIQKGWHVNIDATCMHFDPALYKDPMQFDPSRFDEMQKPYSFIPFGSGPRTCLGMNMAKLTLLAFLHRLTGSYKWTIHDHDPSLEKKAHIPRLRSGCPITLKALSDGK</sequence>
<dbReference type="InterPro" id="IPR036396">
    <property type="entry name" value="Cyt_P450_sf"/>
</dbReference>
<evidence type="ECO:0000256" key="7">
    <source>
        <dbReference type="RuleBase" id="RU000461"/>
    </source>
</evidence>
<dbReference type="Gene3D" id="1.10.630.10">
    <property type="entry name" value="Cytochrome P450"/>
    <property type="match status" value="1"/>
</dbReference>
<keyword evidence="4 7" id="KW-0479">Metal-binding</keyword>
<evidence type="ECO:0000313" key="9">
    <source>
        <dbReference type="Proteomes" id="UP001174677"/>
    </source>
</evidence>
<dbReference type="PANTHER" id="PTHR24286">
    <property type="entry name" value="CYTOCHROME P450 26"/>
    <property type="match status" value="1"/>
</dbReference>
<dbReference type="SUPFAM" id="SSF48264">
    <property type="entry name" value="Cytochrome P450"/>
    <property type="match status" value="1"/>
</dbReference>
<dbReference type="PRINTS" id="PR00463">
    <property type="entry name" value="EP450I"/>
</dbReference>
<dbReference type="PROSITE" id="PS00086">
    <property type="entry name" value="CYTOCHROME_P450"/>
    <property type="match status" value="1"/>
</dbReference>
<evidence type="ECO:0000313" key="8">
    <source>
        <dbReference type="EMBL" id="KAJ9172746.1"/>
    </source>
</evidence>
<dbReference type="InterPro" id="IPR017972">
    <property type="entry name" value="Cyt_P450_CS"/>
</dbReference>
<dbReference type="PANTHER" id="PTHR24286:SF235">
    <property type="entry name" value="CYTOCHROME P450"/>
    <property type="match status" value="1"/>
</dbReference>
<keyword evidence="7" id="KW-0349">Heme</keyword>
<evidence type="ECO:0000256" key="5">
    <source>
        <dbReference type="ARBA" id="ARBA00022989"/>
    </source>
</evidence>
<keyword evidence="3" id="KW-0812">Transmembrane</keyword>
<accession>A0ABQ9M1I1</accession>
<reference evidence="8" key="1">
    <citation type="journal article" date="2023" name="Plant Biotechnol. J.">
        <title>Chromosome-level wild Hevea brasiliensis genome provides new tools for genomic-assisted breeding and valuable loci to elevate rubber yield.</title>
        <authorList>
            <person name="Cheng H."/>
            <person name="Song X."/>
            <person name="Hu Y."/>
            <person name="Wu T."/>
            <person name="Yang Q."/>
            <person name="An Z."/>
            <person name="Feng S."/>
            <person name="Deng Z."/>
            <person name="Wu W."/>
            <person name="Zeng X."/>
            <person name="Tu M."/>
            <person name="Wang X."/>
            <person name="Huang H."/>
        </authorList>
    </citation>
    <scope>NUCLEOTIDE SEQUENCE</scope>
    <source>
        <strain evidence="8">MT/VB/25A 57/8</strain>
    </source>
</reference>
<evidence type="ECO:0008006" key="10">
    <source>
        <dbReference type="Google" id="ProtNLM"/>
    </source>
</evidence>
<protein>
    <recommendedName>
        <fullName evidence="10">Cytochrome P450</fullName>
    </recommendedName>
</protein>
<dbReference type="InterPro" id="IPR001128">
    <property type="entry name" value="Cyt_P450"/>
</dbReference>
<comment type="subcellular location">
    <subcellularLocation>
        <location evidence="1">Membrane</location>
        <topology evidence="1">Single-pass membrane protein</topology>
    </subcellularLocation>
</comment>
<keyword evidence="7" id="KW-0503">Monooxygenase</keyword>
<name>A0ABQ9M1I1_HEVBR</name>
<keyword evidence="7" id="KW-0560">Oxidoreductase</keyword>
<evidence type="ECO:0000256" key="6">
    <source>
        <dbReference type="ARBA" id="ARBA00023004"/>
    </source>
</evidence>
<evidence type="ECO:0000256" key="2">
    <source>
        <dbReference type="ARBA" id="ARBA00010617"/>
    </source>
</evidence>
<keyword evidence="5" id="KW-0472">Membrane</keyword>
<keyword evidence="6 7" id="KW-0408">Iron</keyword>
<comment type="caution">
    <text evidence="8">The sequence shown here is derived from an EMBL/GenBank/DDBJ whole genome shotgun (WGS) entry which is preliminary data.</text>
</comment>
<evidence type="ECO:0000256" key="3">
    <source>
        <dbReference type="ARBA" id="ARBA00022692"/>
    </source>
</evidence>
<proteinExistence type="inferred from homology"/>
<dbReference type="Pfam" id="PF00067">
    <property type="entry name" value="p450"/>
    <property type="match status" value="1"/>
</dbReference>
<gene>
    <name evidence="8" type="ORF">P3X46_015956</name>
</gene>